<feature type="region of interest" description="Disordered" evidence="1">
    <location>
        <begin position="341"/>
        <end position="361"/>
    </location>
</feature>
<keyword evidence="4" id="KW-1185">Reference proteome</keyword>
<dbReference type="RefSeq" id="WP_099148213.1">
    <property type="nucleotide sequence ID" value="NZ_PDUD01000001.1"/>
</dbReference>
<evidence type="ECO:0008006" key="5">
    <source>
        <dbReference type="Google" id="ProtNLM"/>
    </source>
</evidence>
<name>A0A2D0NLK3_FLAN2</name>
<proteinExistence type="predicted"/>
<dbReference type="OrthoDB" id="1113889at2"/>
<evidence type="ECO:0000313" key="3">
    <source>
        <dbReference type="EMBL" id="PHN08623.1"/>
    </source>
</evidence>
<sequence>MKNQQNLCLALALAALCACSSEAPEEEDPEPTPTYTTFQEDVNFLREYTEVMVLEEPNGTGRVAVAPALQGRVMTSSANGDTGRSYGWINRRLFESGDTLEHMNAFGGEERFWLGPEGGQYSIFFREGDPFDFEHWQTPRVIDLDVYDTVGQTSQKASFQKQTSLTNYSGFTFDLEIDRSVEVLPTAAIFQTLGLPPNDSLQSVGYRTTNIITNTGKEDWKKETGLLSIWLLGMFNPSDATTVIVPFETGDPETLGATVNDTYFGKVPAERLQVGEGVLFFTADGQYRSKIGLNPSRAKDILGAYDAQNQILTIVRYDKPAGVSDYVNSLWELQDEPYAGDAVNSYNDGPPEPGADPMGPFYELETSSPALALPGGESGSHTQYTFHFEGDAAILDRIARELLGVSLDMVP</sequence>
<evidence type="ECO:0000313" key="4">
    <source>
        <dbReference type="Proteomes" id="UP000223913"/>
    </source>
</evidence>
<organism evidence="3 4">
    <name type="scientific">Flavilitoribacter nigricans (strain ATCC 23147 / DSM 23189 / NBRC 102662 / NCIMB 1420 / SS-2)</name>
    <name type="common">Lewinella nigricans</name>
    <dbReference type="NCBI Taxonomy" id="1122177"/>
    <lineage>
        <taxon>Bacteria</taxon>
        <taxon>Pseudomonadati</taxon>
        <taxon>Bacteroidota</taxon>
        <taxon>Saprospiria</taxon>
        <taxon>Saprospirales</taxon>
        <taxon>Lewinellaceae</taxon>
        <taxon>Flavilitoribacter</taxon>
    </lineage>
</organism>
<keyword evidence="2" id="KW-0732">Signal</keyword>
<dbReference type="Proteomes" id="UP000223913">
    <property type="component" value="Unassembled WGS sequence"/>
</dbReference>
<evidence type="ECO:0000256" key="1">
    <source>
        <dbReference type="SAM" id="MobiDB-lite"/>
    </source>
</evidence>
<protein>
    <recommendedName>
        <fullName evidence="5">Lipoprotein</fullName>
    </recommendedName>
</protein>
<comment type="caution">
    <text evidence="3">The sequence shown here is derived from an EMBL/GenBank/DDBJ whole genome shotgun (WGS) entry which is preliminary data.</text>
</comment>
<dbReference type="AlphaFoldDB" id="A0A2D0NLK3"/>
<feature type="chain" id="PRO_5013379476" description="Lipoprotein" evidence="2">
    <location>
        <begin position="24"/>
        <end position="411"/>
    </location>
</feature>
<feature type="signal peptide" evidence="2">
    <location>
        <begin position="1"/>
        <end position="23"/>
    </location>
</feature>
<accession>A0A2D0NLK3</accession>
<reference evidence="3 4" key="1">
    <citation type="submission" date="2017-10" db="EMBL/GenBank/DDBJ databases">
        <title>The draft genome sequence of Lewinella nigricans NBRC 102662.</title>
        <authorList>
            <person name="Wang K."/>
        </authorList>
    </citation>
    <scope>NUCLEOTIDE SEQUENCE [LARGE SCALE GENOMIC DNA]</scope>
    <source>
        <strain evidence="3 4">NBRC 102662</strain>
    </source>
</reference>
<evidence type="ECO:0000256" key="2">
    <source>
        <dbReference type="SAM" id="SignalP"/>
    </source>
</evidence>
<dbReference type="EMBL" id="PDUD01000001">
    <property type="protein sequence ID" value="PHN08623.1"/>
    <property type="molecule type" value="Genomic_DNA"/>
</dbReference>
<dbReference type="PROSITE" id="PS51257">
    <property type="entry name" value="PROKAR_LIPOPROTEIN"/>
    <property type="match status" value="1"/>
</dbReference>
<dbReference type="Pfam" id="PF20583">
    <property type="entry name" value="DUF6786"/>
    <property type="match status" value="1"/>
</dbReference>
<dbReference type="InterPro" id="IPR046713">
    <property type="entry name" value="DUF6786"/>
</dbReference>
<gene>
    <name evidence="3" type="ORF">CRP01_01540</name>
</gene>